<gene>
    <name evidence="1" type="ORF">AM506_21365</name>
</gene>
<dbReference type="EMBL" id="LIXZ01000039">
    <property type="protein sequence ID" value="KPL57603.1"/>
    <property type="molecule type" value="Genomic_DNA"/>
</dbReference>
<evidence type="ECO:0000313" key="2">
    <source>
        <dbReference type="Proteomes" id="UP000050398"/>
    </source>
</evidence>
<dbReference type="Gene3D" id="3.40.250.10">
    <property type="entry name" value="Rhodanese-like domain"/>
    <property type="match status" value="1"/>
</dbReference>
<dbReference type="InterPro" id="IPR036873">
    <property type="entry name" value="Rhodanese-like_dom_sf"/>
</dbReference>
<dbReference type="AlphaFoldDB" id="A0A0P6WN11"/>
<evidence type="ECO:0000313" key="1">
    <source>
        <dbReference type="EMBL" id="KPL57603.1"/>
    </source>
</evidence>
<dbReference type="RefSeq" id="WP_060675118.1">
    <property type="nucleotide sequence ID" value="NZ_LIXZ01000039.1"/>
</dbReference>
<organism evidence="1 2">
    <name type="scientific">Rossellomorea vietnamensis</name>
    <dbReference type="NCBI Taxonomy" id="218284"/>
    <lineage>
        <taxon>Bacteria</taxon>
        <taxon>Bacillati</taxon>
        <taxon>Bacillota</taxon>
        <taxon>Bacilli</taxon>
        <taxon>Bacillales</taxon>
        <taxon>Bacillaceae</taxon>
        <taxon>Rossellomorea</taxon>
    </lineage>
</organism>
<sequence>MPLLPLLLVGLLSYMMYYRYFPVRTKQWNALDVTSRHVVVDVRDYQDSSKGDCEEVIALPCGYIRRYSSDIPEGPVVVMGSNPVECNVGVRQLKRLGFDVAGYLLIGADKKCNEYLSLG</sequence>
<dbReference type="PATRIC" id="fig|218284.4.peg.3082"/>
<dbReference type="OrthoDB" id="2967651at2"/>
<protein>
    <recommendedName>
        <fullName evidence="3">Rhodanese domain-containing protein</fullName>
    </recommendedName>
</protein>
<accession>A0A0P6WN11</accession>
<name>A0A0P6WN11_9BACI</name>
<dbReference type="Proteomes" id="UP000050398">
    <property type="component" value="Unassembled WGS sequence"/>
</dbReference>
<reference evidence="1 2" key="1">
    <citation type="submission" date="2015-08" db="EMBL/GenBank/DDBJ databases">
        <title>Draft Genome Sequence of Bacillus vietnamensis UCD-SED5.</title>
        <authorList>
            <person name="Lee R.D."/>
            <person name="Jospin G."/>
            <person name="Lang J.M."/>
            <person name="Coil D.A."/>
            <person name="Eisen J.A."/>
        </authorList>
    </citation>
    <scope>NUCLEOTIDE SEQUENCE [LARGE SCALE GENOMIC DNA]</scope>
    <source>
        <strain evidence="1 2">UCD-SED5</strain>
    </source>
</reference>
<proteinExistence type="predicted"/>
<evidence type="ECO:0008006" key="3">
    <source>
        <dbReference type="Google" id="ProtNLM"/>
    </source>
</evidence>
<dbReference type="SUPFAM" id="SSF52821">
    <property type="entry name" value="Rhodanese/Cell cycle control phosphatase"/>
    <property type="match status" value="1"/>
</dbReference>
<comment type="caution">
    <text evidence="1">The sequence shown here is derived from an EMBL/GenBank/DDBJ whole genome shotgun (WGS) entry which is preliminary data.</text>
</comment>